<dbReference type="EMBL" id="JAGYWB010000019">
    <property type="protein sequence ID" value="KAI0488796.1"/>
    <property type="molecule type" value="Genomic_DNA"/>
</dbReference>
<protein>
    <submittedName>
        <fullName evidence="1">Uncharacterized protein</fullName>
    </submittedName>
</protein>
<comment type="caution">
    <text evidence="1">The sequence shown here is derived from an EMBL/GenBank/DDBJ whole genome shotgun (WGS) entry which is preliminary data.</text>
</comment>
<keyword evidence="2" id="KW-1185">Reference proteome</keyword>
<dbReference type="AlphaFoldDB" id="A0A8T3A360"/>
<proteinExistence type="predicted"/>
<sequence length="110" mass="12724">MILSKKKICVMFLFSRQEQPFVFGIVFSDQRERTPWLRGTDIDHPLPPSVSNTIVSSHHINYYCRRTYSSPATFAPKDVTSLELSTTTSRCRNRRSLKKYYSTQTTAVKA</sequence>
<gene>
    <name evidence="1" type="ORF">KFK09_028635</name>
</gene>
<reference evidence="1" key="1">
    <citation type="journal article" date="2022" name="Front. Genet.">
        <title>Chromosome-Scale Assembly of the Dendrobium nobile Genome Provides Insights Into the Molecular Mechanism of the Biosynthesis of the Medicinal Active Ingredient of Dendrobium.</title>
        <authorList>
            <person name="Xu Q."/>
            <person name="Niu S.-C."/>
            <person name="Li K.-L."/>
            <person name="Zheng P.-J."/>
            <person name="Zhang X.-J."/>
            <person name="Jia Y."/>
            <person name="Liu Y."/>
            <person name="Niu Y.-X."/>
            <person name="Yu L.-H."/>
            <person name="Chen D.-F."/>
            <person name="Zhang G.-Q."/>
        </authorList>
    </citation>
    <scope>NUCLEOTIDE SEQUENCE</scope>
    <source>
        <tissue evidence="1">Leaf</tissue>
    </source>
</reference>
<evidence type="ECO:0000313" key="1">
    <source>
        <dbReference type="EMBL" id="KAI0488796.1"/>
    </source>
</evidence>
<name>A0A8T3A360_DENNO</name>
<dbReference type="Proteomes" id="UP000829196">
    <property type="component" value="Unassembled WGS sequence"/>
</dbReference>
<organism evidence="1 2">
    <name type="scientific">Dendrobium nobile</name>
    <name type="common">Orchid</name>
    <dbReference type="NCBI Taxonomy" id="94219"/>
    <lineage>
        <taxon>Eukaryota</taxon>
        <taxon>Viridiplantae</taxon>
        <taxon>Streptophyta</taxon>
        <taxon>Embryophyta</taxon>
        <taxon>Tracheophyta</taxon>
        <taxon>Spermatophyta</taxon>
        <taxon>Magnoliopsida</taxon>
        <taxon>Liliopsida</taxon>
        <taxon>Asparagales</taxon>
        <taxon>Orchidaceae</taxon>
        <taxon>Epidendroideae</taxon>
        <taxon>Malaxideae</taxon>
        <taxon>Dendrobiinae</taxon>
        <taxon>Dendrobium</taxon>
    </lineage>
</organism>
<evidence type="ECO:0000313" key="2">
    <source>
        <dbReference type="Proteomes" id="UP000829196"/>
    </source>
</evidence>
<accession>A0A8T3A360</accession>